<reference evidence="3 4" key="1">
    <citation type="submission" date="2016-10" db="EMBL/GenBank/DDBJ databases">
        <title>Rodentibacter gen. nov. and new species.</title>
        <authorList>
            <person name="Christensen H."/>
        </authorList>
    </citation>
    <scope>NUCLEOTIDE SEQUENCE [LARGE SCALE GENOMIC DNA]</scope>
    <source>
        <strain evidence="1 3">H1983213011</strain>
        <strain evidence="2 4">H1987082031</strain>
    </source>
</reference>
<accession>A0A1V3IVQ0</accession>
<gene>
    <name evidence="1" type="ORF">BKK51_03000</name>
    <name evidence="2" type="ORF">BKK52_10295</name>
</gene>
<organism evidence="1 3">
    <name type="scientific">Rodentibacter trehalosifermentans</name>
    <dbReference type="NCBI Taxonomy" id="1908263"/>
    <lineage>
        <taxon>Bacteria</taxon>
        <taxon>Pseudomonadati</taxon>
        <taxon>Pseudomonadota</taxon>
        <taxon>Gammaproteobacteria</taxon>
        <taxon>Pasteurellales</taxon>
        <taxon>Pasteurellaceae</taxon>
        <taxon>Rodentibacter</taxon>
    </lineage>
</organism>
<dbReference type="Proteomes" id="UP000188728">
    <property type="component" value="Unassembled WGS sequence"/>
</dbReference>
<dbReference type="EMBL" id="MLHL01000061">
    <property type="protein sequence ID" value="OOF46894.1"/>
    <property type="molecule type" value="Genomic_DNA"/>
</dbReference>
<dbReference type="Proteomes" id="UP000189161">
    <property type="component" value="Unassembled WGS sequence"/>
</dbReference>
<name>A0A1V3IVQ0_9PAST</name>
<evidence type="ECO:0000313" key="3">
    <source>
        <dbReference type="Proteomes" id="UP000188728"/>
    </source>
</evidence>
<keyword evidence="4" id="KW-1185">Reference proteome</keyword>
<evidence type="ECO:0000313" key="1">
    <source>
        <dbReference type="EMBL" id="OOF46157.1"/>
    </source>
</evidence>
<dbReference type="AlphaFoldDB" id="A0A1V3IVQ0"/>
<proteinExistence type="predicted"/>
<evidence type="ECO:0000313" key="2">
    <source>
        <dbReference type="EMBL" id="OOF46894.1"/>
    </source>
</evidence>
<evidence type="ECO:0000313" key="4">
    <source>
        <dbReference type="Proteomes" id="UP000189161"/>
    </source>
</evidence>
<dbReference type="EMBL" id="MLHK01000019">
    <property type="protein sequence ID" value="OOF46157.1"/>
    <property type="molecule type" value="Genomic_DNA"/>
</dbReference>
<accession>A0A1V3IXL3</accession>
<comment type="caution">
    <text evidence="1">The sequence shown here is derived from an EMBL/GenBank/DDBJ whole genome shotgun (WGS) entry which is preliminary data.</text>
</comment>
<dbReference type="OrthoDB" id="9980742at2"/>
<sequence length="60" mass="6677">MGKVIEVPLSKKYPGLTWAKYNPQPLNDQIPYVYGYKKTILPSVSGNISILKQLVKVSLG</sequence>
<dbReference type="RefSeq" id="WP_077419609.1">
    <property type="nucleotide sequence ID" value="NZ_MLHL01000061.1"/>
</dbReference>
<protein>
    <submittedName>
        <fullName evidence="1">Uncharacterized protein</fullName>
    </submittedName>
</protein>